<dbReference type="EMBL" id="MU858056">
    <property type="protein sequence ID" value="KAK4218018.1"/>
    <property type="molecule type" value="Genomic_DNA"/>
</dbReference>
<evidence type="ECO:0000256" key="1">
    <source>
        <dbReference type="SAM" id="MobiDB-lite"/>
    </source>
</evidence>
<evidence type="ECO:0000313" key="3">
    <source>
        <dbReference type="EMBL" id="KAK4218018.1"/>
    </source>
</evidence>
<feature type="region of interest" description="Disordered" evidence="1">
    <location>
        <begin position="103"/>
        <end position="144"/>
    </location>
</feature>
<sequence length="534" mass="58830">MVETRRMENGNGRYGWPVGDHRRMVDNGWDENRRRPLEGVRDPPKTVERALNEDCHIEVKEYFLATVLRDGGVEYFSSAPDRLSPSLVPHVFNMEQFLRAVDSPEAPASHNSSPSPVTSRRVRAGYGNGPQRTTASRKGPREQTIPAPVRKIALRIGNSEGVWEFYLQRFRSVQQNACKLIAKAWIKAVAPKKQSTYPYTGSQIPDWWPKPWGSTEFERVRHREPDHLKRHERIPLCAHILRLVVEPNENQHKDIRQHNLTVAKLEKVARDALKPFLDESSTNEAKLLFLKEALKVAKMEEQYKRGEIGGSTDAYIMPADRIPVEEDEADPPDDGSASPQSISVESNLNIMLGGQSPTTTIPGPAAMMTLPSPSPHYGPGQLTTAMGSDQSPYAESMDIDDRLHSQHGSSRRTSTYTSSPSEYASSLGPQVTLYPPSAGGPPWQQTTSAPPNGAMFAFSHSQGAIALPAPHPQAHHAQAHAAGYGTHLDHQLGQPQYLGSPFDGLPNANAVFRNAGASPGHGAAPGYGQREYGH</sequence>
<reference evidence="3" key="2">
    <citation type="submission" date="2023-05" db="EMBL/GenBank/DDBJ databases">
        <authorList>
            <consortium name="Lawrence Berkeley National Laboratory"/>
            <person name="Steindorff A."/>
            <person name="Hensen N."/>
            <person name="Bonometti L."/>
            <person name="Westerberg I."/>
            <person name="Brannstrom I.O."/>
            <person name="Guillou S."/>
            <person name="Cros-Aarteil S."/>
            <person name="Calhoun S."/>
            <person name="Haridas S."/>
            <person name="Kuo A."/>
            <person name="Mondo S."/>
            <person name="Pangilinan J."/>
            <person name="Riley R."/>
            <person name="Labutti K."/>
            <person name="Andreopoulos B."/>
            <person name="Lipzen A."/>
            <person name="Chen C."/>
            <person name="Yanf M."/>
            <person name="Daum C."/>
            <person name="Ng V."/>
            <person name="Clum A."/>
            <person name="Ohm R."/>
            <person name="Martin F."/>
            <person name="Silar P."/>
            <person name="Natvig D."/>
            <person name="Lalanne C."/>
            <person name="Gautier V."/>
            <person name="Ament-Velasquez S.L."/>
            <person name="Kruys A."/>
            <person name="Hutchinson M.I."/>
            <person name="Powell A.J."/>
            <person name="Barry K."/>
            <person name="Miller A.N."/>
            <person name="Grigoriev I.V."/>
            <person name="Debuchy R."/>
            <person name="Gladieux P."/>
            <person name="Thoren M.H."/>
            <person name="Johannesson H."/>
        </authorList>
    </citation>
    <scope>NUCLEOTIDE SEQUENCE</scope>
    <source>
        <strain evidence="3">PSN293</strain>
    </source>
</reference>
<evidence type="ECO:0000259" key="2">
    <source>
        <dbReference type="Pfam" id="PF11001"/>
    </source>
</evidence>
<dbReference type="Proteomes" id="UP001301769">
    <property type="component" value="Unassembled WGS sequence"/>
</dbReference>
<dbReference type="InterPro" id="IPR021264">
    <property type="entry name" value="AFUB_079030/YDR124W-like"/>
</dbReference>
<comment type="caution">
    <text evidence="3">The sequence shown here is derived from an EMBL/GenBank/DDBJ whole genome shotgun (WGS) entry which is preliminary data.</text>
</comment>
<reference evidence="3" key="1">
    <citation type="journal article" date="2023" name="Mol. Phylogenet. Evol.">
        <title>Genome-scale phylogeny and comparative genomics of the fungal order Sordariales.</title>
        <authorList>
            <person name="Hensen N."/>
            <person name="Bonometti L."/>
            <person name="Westerberg I."/>
            <person name="Brannstrom I.O."/>
            <person name="Guillou S."/>
            <person name="Cros-Aarteil S."/>
            <person name="Calhoun S."/>
            <person name="Haridas S."/>
            <person name="Kuo A."/>
            <person name="Mondo S."/>
            <person name="Pangilinan J."/>
            <person name="Riley R."/>
            <person name="LaButti K."/>
            <person name="Andreopoulos B."/>
            <person name="Lipzen A."/>
            <person name="Chen C."/>
            <person name="Yan M."/>
            <person name="Daum C."/>
            <person name="Ng V."/>
            <person name="Clum A."/>
            <person name="Steindorff A."/>
            <person name="Ohm R.A."/>
            <person name="Martin F."/>
            <person name="Silar P."/>
            <person name="Natvig D.O."/>
            <person name="Lalanne C."/>
            <person name="Gautier V."/>
            <person name="Ament-Velasquez S.L."/>
            <person name="Kruys A."/>
            <person name="Hutchinson M.I."/>
            <person name="Powell A.J."/>
            <person name="Barry K."/>
            <person name="Miller A.N."/>
            <person name="Grigoriev I.V."/>
            <person name="Debuchy R."/>
            <person name="Gladieux P."/>
            <person name="Hiltunen Thoren M."/>
            <person name="Johannesson H."/>
        </authorList>
    </citation>
    <scope>NUCLEOTIDE SEQUENCE</scope>
    <source>
        <strain evidence="3">PSN293</strain>
    </source>
</reference>
<dbReference type="PANTHER" id="PTHR36102">
    <property type="entry name" value="CHROMOSOME 10, WHOLE GENOME SHOTGUN SEQUENCE"/>
    <property type="match status" value="1"/>
</dbReference>
<keyword evidence="4" id="KW-1185">Reference proteome</keyword>
<proteinExistence type="predicted"/>
<accession>A0AAN7BBN8</accession>
<feature type="compositionally biased region" description="Polar residues" evidence="1">
    <location>
        <begin position="351"/>
        <end position="361"/>
    </location>
</feature>
<dbReference type="Pfam" id="PF11001">
    <property type="entry name" value="AFUB_07903_YDR124W_hel"/>
    <property type="match status" value="1"/>
</dbReference>
<feature type="compositionally biased region" description="Low complexity" evidence="1">
    <location>
        <begin position="411"/>
        <end position="426"/>
    </location>
</feature>
<feature type="compositionally biased region" description="Polar residues" evidence="1">
    <location>
        <begin position="381"/>
        <end position="393"/>
    </location>
</feature>
<name>A0AAN7BBN8_9PEZI</name>
<gene>
    <name evidence="3" type="ORF">QBC37DRAFT_26932</name>
</gene>
<feature type="region of interest" description="Disordered" evidence="1">
    <location>
        <begin position="351"/>
        <end position="452"/>
    </location>
</feature>
<dbReference type="InterPro" id="IPR047092">
    <property type="entry name" value="AFUB_07903/YDR124W-like_hel"/>
</dbReference>
<dbReference type="PANTHER" id="PTHR36102:SF1">
    <property type="entry name" value="YDR124W-LIKE HELICAL BUNDLE DOMAIN-CONTAINING PROTEIN"/>
    <property type="match status" value="1"/>
</dbReference>
<evidence type="ECO:0000313" key="4">
    <source>
        <dbReference type="Proteomes" id="UP001301769"/>
    </source>
</evidence>
<organism evidence="3 4">
    <name type="scientific">Rhypophila decipiens</name>
    <dbReference type="NCBI Taxonomy" id="261697"/>
    <lineage>
        <taxon>Eukaryota</taxon>
        <taxon>Fungi</taxon>
        <taxon>Dikarya</taxon>
        <taxon>Ascomycota</taxon>
        <taxon>Pezizomycotina</taxon>
        <taxon>Sordariomycetes</taxon>
        <taxon>Sordariomycetidae</taxon>
        <taxon>Sordariales</taxon>
        <taxon>Naviculisporaceae</taxon>
        <taxon>Rhypophila</taxon>
    </lineage>
</organism>
<feature type="domain" description="Subtelomeric hrmA-associated cluster protein AFUB-079030/YDR124W-like helical bundle" evidence="2">
    <location>
        <begin position="155"/>
        <end position="299"/>
    </location>
</feature>
<protein>
    <recommendedName>
        <fullName evidence="2">Subtelomeric hrmA-associated cluster protein AFUB-079030/YDR124W-like helical bundle domain-containing protein</fullName>
    </recommendedName>
</protein>
<dbReference type="AlphaFoldDB" id="A0AAN7BBN8"/>